<dbReference type="PANTHER" id="PTHR21716:SF4">
    <property type="entry name" value="TRANSMEMBRANE PROTEIN 245"/>
    <property type="match status" value="1"/>
</dbReference>
<feature type="transmembrane region" description="Helical" evidence="6">
    <location>
        <begin position="12"/>
        <end position="30"/>
    </location>
</feature>
<dbReference type="RefSeq" id="WP_013032597.1">
    <property type="nucleotide sequence ID" value="NC_013960.1"/>
</dbReference>
<evidence type="ECO:0000256" key="4">
    <source>
        <dbReference type="ARBA" id="ARBA00022989"/>
    </source>
</evidence>
<dbReference type="KEGG" id="nhl:Nhal_1573"/>
<keyword evidence="4 6" id="KW-1133">Transmembrane helix</keyword>
<evidence type="ECO:0000256" key="6">
    <source>
        <dbReference type="SAM" id="Phobius"/>
    </source>
</evidence>
<reference evidence="8" key="1">
    <citation type="submission" date="2010-04" db="EMBL/GenBank/DDBJ databases">
        <title>Complete genome sequence of Nitrosococcus halophilus Nc4, a salt-adapted, aerobic obligate ammonia-oxidizing sulfur purple bacterium.</title>
        <authorList>
            <consortium name="US DOE Joint Genome Institute"/>
            <person name="Campbell M.A."/>
            <person name="Malfatti S.A."/>
            <person name="Chain P.S.G."/>
            <person name="Heidelberg J.F."/>
            <person name="Ward B.B."/>
            <person name="Klotz M.G."/>
        </authorList>
    </citation>
    <scope>NUCLEOTIDE SEQUENCE [LARGE SCALE GENOMIC DNA]</scope>
    <source>
        <strain evidence="8">Nc4</strain>
    </source>
</reference>
<evidence type="ECO:0000313" key="7">
    <source>
        <dbReference type="EMBL" id="ADE14710.1"/>
    </source>
</evidence>
<evidence type="ECO:0000256" key="2">
    <source>
        <dbReference type="ARBA" id="ARBA00009773"/>
    </source>
</evidence>
<dbReference type="Proteomes" id="UP000001844">
    <property type="component" value="Chromosome"/>
</dbReference>
<comment type="subcellular location">
    <subcellularLocation>
        <location evidence="1">Membrane</location>
        <topology evidence="1">Multi-pass membrane protein</topology>
    </subcellularLocation>
</comment>
<feature type="transmembrane region" description="Helical" evidence="6">
    <location>
        <begin position="313"/>
        <end position="346"/>
    </location>
</feature>
<evidence type="ECO:0000313" key="8">
    <source>
        <dbReference type="Proteomes" id="UP000001844"/>
    </source>
</evidence>
<dbReference type="AlphaFoldDB" id="D5C1S7"/>
<keyword evidence="5 6" id="KW-0472">Membrane</keyword>
<protein>
    <recommendedName>
        <fullName evidence="9">AI-2E family transporter</fullName>
    </recommendedName>
</protein>
<feature type="transmembrane region" description="Helical" evidence="6">
    <location>
        <begin position="64"/>
        <end position="91"/>
    </location>
</feature>
<evidence type="ECO:0008006" key="9">
    <source>
        <dbReference type="Google" id="ProtNLM"/>
    </source>
</evidence>
<keyword evidence="3 6" id="KW-0812">Transmembrane</keyword>
<feature type="transmembrane region" description="Helical" evidence="6">
    <location>
        <begin position="276"/>
        <end position="293"/>
    </location>
</feature>
<feature type="transmembrane region" description="Helical" evidence="6">
    <location>
        <begin position="36"/>
        <end position="52"/>
    </location>
</feature>
<proteinExistence type="inferred from homology"/>
<dbReference type="HOGENOM" id="CLU_041771_2_3_6"/>
<feature type="transmembrane region" description="Helical" evidence="6">
    <location>
        <begin position="214"/>
        <end position="236"/>
    </location>
</feature>
<dbReference type="EMBL" id="CP001798">
    <property type="protein sequence ID" value="ADE14710.1"/>
    <property type="molecule type" value="Genomic_DNA"/>
</dbReference>
<dbReference type="OrthoDB" id="106838at2"/>
<dbReference type="PANTHER" id="PTHR21716">
    <property type="entry name" value="TRANSMEMBRANE PROTEIN"/>
    <property type="match status" value="1"/>
</dbReference>
<name>D5C1S7_NITHN</name>
<dbReference type="eggNOG" id="COG0628">
    <property type="taxonomic scope" value="Bacteria"/>
</dbReference>
<comment type="similarity">
    <text evidence="2">Belongs to the autoinducer-2 exporter (AI-2E) (TC 2.A.86) family.</text>
</comment>
<evidence type="ECO:0000256" key="3">
    <source>
        <dbReference type="ARBA" id="ARBA00022692"/>
    </source>
</evidence>
<sequence length="358" mass="39084">MTQLNEAQSRYRKAFILVLLTAILAAFIAIIREYLIALLLAIIFTALLYPVYNQVLRILHGRRALSSVIVLVLAIFVIGLPLLGLLGAVAAEAVQISESVEPWLEKKLPDQHDLSRDIPEWFPFSEQLEPYKSRIIAKGGELAGNAGEFLAKSISAVTQGTINFIVKFFIMLYAMFFFLMWGPDSLTVLMRYIPLTEKDRSLLLEKGLAITKAILKSILVIGVLQGILVGLAFWVAGLKGAIFWGAIVVVLSAIPGLGAPLIWIPAVIYLALSGQTGWAIGMTLWGSIIVGSVDNILRPHIVGSEAKMPDLLILLATLGGILIFGPIGIIIGPIIAALLVTVLEIYRKVFSDLYFHSK</sequence>
<keyword evidence="8" id="KW-1185">Reference proteome</keyword>
<evidence type="ECO:0000256" key="1">
    <source>
        <dbReference type="ARBA" id="ARBA00004141"/>
    </source>
</evidence>
<organism evidence="7 8">
    <name type="scientific">Nitrosococcus halophilus (strain Nc4)</name>
    <dbReference type="NCBI Taxonomy" id="472759"/>
    <lineage>
        <taxon>Bacteria</taxon>
        <taxon>Pseudomonadati</taxon>
        <taxon>Pseudomonadota</taxon>
        <taxon>Gammaproteobacteria</taxon>
        <taxon>Chromatiales</taxon>
        <taxon>Chromatiaceae</taxon>
        <taxon>Nitrosococcus</taxon>
    </lineage>
</organism>
<gene>
    <name evidence="7" type="ordered locus">Nhal_1573</name>
</gene>
<dbReference type="InterPro" id="IPR002549">
    <property type="entry name" value="AI-2E-like"/>
</dbReference>
<evidence type="ECO:0000256" key="5">
    <source>
        <dbReference type="ARBA" id="ARBA00023136"/>
    </source>
</evidence>
<dbReference type="Pfam" id="PF01594">
    <property type="entry name" value="AI-2E_transport"/>
    <property type="match status" value="1"/>
</dbReference>
<dbReference type="GO" id="GO:0016020">
    <property type="term" value="C:membrane"/>
    <property type="evidence" value="ECO:0007669"/>
    <property type="project" value="UniProtKB-SubCell"/>
</dbReference>
<dbReference type="STRING" id="472759.Nhal_1573"/>
<feature type="transmembrane region" description="Helical" evidence="6">
    <location>
        <begin position="242"/>
        <end position="264"/>
    </location>
</feature>
<feature type="transmembrane region" description="Helical" evidence="6">
    <location>
        <begin position="168"/>
        <end position="193"/>
    </location>
</feature>
<accession>D5C1S7</accession>